<dbReference type="InterPro" id="IPR051677">
    <property type="entry name" value="AfsR-DnrI-RedD_regulator"/>
</dbReference>
<dbReference type="Gene3D" id="1.10.10.10">
    <property type="entry name" value="Winged helix-like DNA-binding domain superfamily/Winged helix DNA-binding domain"/>
    <property type="match status" value="1"/>
</dbReference>
<dbReference type="InterPro" id="IPR016032">
    <property type="entry name" value="Sig_transdc_resp-reg_C-effctor"/>
</dbReference>
<evidence type="ECO:0000313" key="4">
    <source>
        <dbReference type="EMBL" id="MCP2268004.1"/>
    </source>
</evidence>
<evidence type="ECO:0000313" key="5">
    <source>
        <dbReference type="Proteomes" id="UP001205185"/>
    </source>
</evidence>
<dbReference type="SUPFAM" id="SSF52540">
    <property type="entry name" value="P-loop containing nucleoside triphosphate hydrolases"/>
    <property type="match status" value="1"/>
</dbReference>
<dbReference type="RefSeq" id="WP_253884928.1">
    <property type="nucleotide sequence ID" value="NZ_BAAAVB010000026.1"/>
</dbReference>
<evidence type="ECO:0000256" key="2">
    <source>
        <dbReference type="ARBA" id="ARBA00023163"/>
    </source>
</evidence>
<dbReference type="SUPFAM" id="SSF48452">
    <property type="entry name" value="TPR-like"/>
    <property type="match status" value="1"/>
</dbReference>
<dbReference type="PANTHER" id="PTHR35807:SF1">
    <property type="entry name" value="TRANSCRIPTIONAL REGULATOR REDD"/>
    <property type="match status" value="1"/>
</dbReference>
<keyword evidence="1" id="KW-0805">Transcription regulation</keyword>
<dbReference type="Gene3D" id="1.25.40.10">
    <property type="entry name" value="Tetratricopeptide repeat domain"/>
    <property type="match status" value="1"/>
</dbReference>
<dbReference type="EMBL" id="JAMTCO010000001">
    <property type="protein sequence ID" value="MCP2268004.1"/>
    <property type="molecule type" value="Genomic_DNA"/>
</dbReference>
<accession>A0ABT1I5V4</accession>
<feature type="domain" description="Bacterial transcriptional activator" evidence="3">
    <location>
        <begin position="95"/>
        <end position="239"/>
    </location>
</feature>
<sequence length="588" mass="63377">MDFRVLGPVEAWRAGGRLAIGGSVQRSSLAVLLVNVNRVVPLEYFVDQLTASERRDARGAVRRRMSRLRAVLDVGATVLAARQGGYVLSVDPESVDLRRFERLVAQARAARAGGDRARAVRLLGDALGLWRGPALTGVVDGVREAAASHLEEARLQAVEDRAELRIVLGEQESVVTELSGLVVDHPVRERLVGLLMLALSKAGRRAEALAVFTRTRRRLVQELGIEPGETLRQAQREVLSGGPPTPVVATGPAQLPAAPATFTGRDEELAALLRSTAAVTAIDGMAGVGKTALAVHAAHRLAARFPDGQLFVDLHGFTGDRAPVDPGEALEWVLRAIGLPRIPAAFQERAALWRATVAERRLLLVLDNAAGEAQVRPLLPGGSNCLVLVTSRRRLAGLDDAVALSLPVLPPADAVTLFDRMSDRAAAPALVAEVVELCARLPLAIRVAAARLRHRTTWTVAHLAERLRDERNRLTELAAGDRSVTAAFDVSYAHLDHRQQRMFRLLGLHPGPDLDATAAAALTQVDDPAGGLEELLDANLLQQHEPGRYRMHDLVRAHAARLATRTDTPTDRRAALSRLAALTPRQPD</sequence>
<dbReference type="PANTHER" id="PTHR35807">
    <property type="entry name" value="TRANSCRIPTIONAL REGULATOR REDD-RELATED"/>
    <property type="match status" value="1"/>
</dbReference>
<keyword evidence="5" id="KW-1185">Reference proteome</keyword>
<protein>
    <submittedName>
        <fullName evidence="4">DNA-binding transcriptional activator of the SARP family</fullName>
    </submittedName>
</protein>
<dbReference type="SUPFAM" id="SSF46894">
    <property type="entry name" value="C-terminal effector domain of the bipartite response regulators"/>
    <property type="match status" value="1"/>
</dbReference>
<dbReference type="SMART" id="SM01043">
    <property type="entry name" value="BTAD"/>
    <property type="match status" value="1"/>
</dbReference>
<dbReference type="PRINTS" id="PR00364">
    <property type="entry name" value="DISEASERSIST"/>
</dbReference>
<proteinExistence type="predicted"/>
<dbReference type="Pfam" id="PF03704">
    <property type="entry name" value="BTAD"/>
    <property type="match status" value="1"/>
</dbReference>
<dbReference type="Proteomes" id="UP001205185">
    <property type="component" value="Unassembled WGS sequence"/>
</dbReference>
<evidence type="ECO:0000259" key="3">
    <source>
        <dbReference type="SMART" id="SM01043"/>
    </source>
</evidence>
<comment type="caution">
    <text evidence="4">The sequence shown here is derived from an EMBL/GenBank/DDBJ whole genome shotgun (WGS) entry which is preliminary data.</text>
</comment>
<dbReference type="InterPro" id="IPR027417">
    <property type="entry name" value="P-loop_NTPase"/>
</dbReference>
<dbReference type="InterPro" id="IPR036388">
    <property type="entry name" value="WH-like_DNA-bd_sf"/>
</dbReference>
<dbReference type="InterPro" id="IPR011990">
    <property type="entry name" value="TPR-like_helical_dom_sf"/>
</dbReference>
<dbReference type="GO" id="GO:0003677">
    <property type="term" value="F:DNA binding"/>
    <property type="evidence" value="ECO:0007669"/>
    <property type="project" value="UniProtKB-KW"/>
</dbReference>
<keyword evidence="2" id="KW-0804">Transcription</keyword>
<dbReference type="InterPro" id="IPR005158">
    <property type="entry name" value="BTAD"/>
</dbReference>
<dbReference type="CDD" id="cd15831">
    <property type="entry name" value="BTAD"/>
    <property type="match status" value="1"/>
</dbReference>
<reference evidence="4 5" key="1">
    <citation type="submission" date="2022-06" db="EMBL/GenBank/DDBJ databases">
        <title>Genomic Encyclopedia of Archaeal and Bacterial Type Strains, Phase II (KMG-II): from individual species to whole genera.</title>
        <authorList>
            <person name="Goeker M."/>
        </authorList>
    </citation>
    <scope>NUCLEOTIDE SEQUENCE [LARGE SCALE GENOMIC DNA]</scope>
    <source>
        <strain evidence="4 5">DSM 44255</strain>
    </source>
</reference>
<evidence type="ECO:0000256" key="1">
    <source>
        <dbReference type="ARBA" id="ARBA00023015"/>
    </source>
</evidence>
<dbReference type="Gene3D" id="3.40.50.300">
    <property type="entry name" value="P-loop containing nucleotide triphosphate hydrolases"/>
    <property type="match status" value="1"/>
</dbReference>
<gene>
    <name evidence="4" type="ORF">LV75_000486</name>
</gene>
<keyword evidence="4" id="KW-0238">DNA-binding</keyword>
<organism evidence="4 5">
    <name type="scientific">Actinokineospora diospyrosa</name>
    <dbReference type="NCBI Taxonomy" id="103728"/>
    <lineage>
        <taxon>Bacteria</taxon>
        <taxon>Bacillati</taxon>
        <taxon>Actinomycetota</taxon>
        <taxon>Actinomycetes</taxon>
        <taxon>Pseudonocardiales</taxon>
        <taxon>Pseudonocardiaceae</taxon>
        <taxon>Actinokineospora</taxon>
    </lineage>
</organism>
<name>A0ABT1I5V4_9PSEU</name>